<evidence type="ECO:0000313" key="14">
    <source>
        <dbReference type="Proteomes" id="UP001623592"/>
    </source>
</evidence>
<feature type="transmembrane region" description="Helical" evidence="12">
    <location>
        <begin position="431"/>
        <end position="453"/>
    </location>
</feature>
<keyword evidence="9" id="KW-0406">Ion transport</keyword>
<evidence type="ECO:0000256" key="7">
    <source>
        <dbReference type="ARBA" id="ARBA00022692"/>
    </source>
</evidence>
<feature type="transmembrane region" description="Helical" evidence="12">
    <location>
        <begin position="208"/>
        <end position="231"/>
    </location>
</feature>
<evidence type="ECO:0000256" key="11">
    <source>
        <dbReference type="ARBA" id="ARBA00031636"/>
    </source>
</evidence>
<proteinExistence type="predicted"/>
<dbReference type="EMBL" id="JBJIAA010000023">
    <property type="protein sequence ID" value="MFL0252953.1"/>
    <property type="molecule type" value="Genomic_DNA"/>
</dbReference>
<evidence type="ECO:0000256" key="10">
    <source>
        <dbReference type="ARBA" id="ARBA00023136"/>
    </source>
</evidence>
<evidence type="ECO:0000256" key="2">
    <source>
        <dbReference type="ARBA" id="ARBA00004651"/>
    </source>
</evidence>
<sequence length="464" mass="50224">MLNIKKDLNQRKEMIVIICSLAWPSVVEQALQTTVQYVSSAMVGRLGAKASAAVGLTTTVNWLINSPAFAMGIGVLSYISLCIGAKKVEKAKIAAIQSIIITIILGIIMGIATLSISPFLPKWLGAAPEIQRNASLYFGIICLPMLFRVATIIFGAVLRSTGDTKTPMKVNLIMNITNIILNFILIYGNQTIFLGKLKIPVYGAGLGVVGSAIAAAISYTISGILMFLALYKNKIVSPKGKKIKLNLPIMKRCVNVGFPVTIERVTTCLGQVVFSSLVTRLGTLAFAAHSIALTAEEAFYIPGYGMQAAASTLAGNALGEKNEKKLQQVSVTMIAIAVAVMTITGTILFLFPDFMMSIFIKDPVVIKSGSSVLRIVAISEPMFGALIILEGIFNGVGDTKTPVFVSILSMWGVRILSTFLCVYKFKLGLKAVWLCMIADNIFRFTLLFIRFLSGAWKRNKLLRK</sequence>
<feature type="transmembrane region" description="Helical" evidence="12">
    <location>
        <begin position="331"/>
        <end position="351"/>
    </location>
</feature>
<keyword evidence="4" id="KW-0813">Transport</keyword>
<dbReference type="CDD" id="cd13137">
    <property type="entry name" value="MATE_NorM_like"/>
    <property type="match status" value="1"/>
</dbReference>
<feature type="transmembrane region" description="Helical" evidence="12">
    <location>
        <begin position="93"/>
        <end position="116"/>
    </location>
</feature>
<evidence type="ECO:0000313" key="13">
    <source>
        <dbReference type="EMBL" id="MFL0252953.1"/>
    </source>
</evidence>
<dbReference type="InterPro" id="IPR050222">
    <property type="entry name" value="MATE_MdtK"/>
</dbReference>
<evidence type="ECO:0000256" key="8">
    <source>
        <dbReference type="ARBA" id="ARBA00022989"/>
    </source>
</evidence>
<evidence type="ECO:0000256" key="5">
    <source>
        <dbReference type="ARBA" id="ARBA00022449"/>
    </source>
</evidence>
<gene>
    <name evidence="13" type="ORF">ACJDT4_21325</name>
</gene>
<dbReference type="PANTHER" id="PTHR43298:SF4">
    <property type="entry name" value="DRUG_SODIUM ANTIPORTER"/>
    <property type="match status" value="1"/>
</dbReference>
<keyword evidence="14" id="KW-1185">Reference proteome</keyword>
<comment type="subcellular location">
    <subcellularLocation>
        <location evidence="2">Cell membrane</location>
        <topology evidence="2">Multi-pass membrane protein</topology>
    </subcellularLocation>
</comment>
<feature type="transmembrane region" description="Helical" evidence="12">
    <location>
        <begin position="62"/>
        <end position="81"/>
    </location>
</feature>
<comment type="caution">
    <text evidence="13">The sequence shown here is derived from an EMBL/GenBank/DDBJ whole genome shotgun (WGS) entry which is preliminary data.</text>
</comment>
<feature type="transmembrane region" description="Helical" evidence="12">
    <location>
        <begin position="170"/>
        <end position="188"/>
    </location>
</feature>
<keyword evidence="7 12" id="KW-0812">Transmembrane</keyword>
<name>A0ABW8TN69_9CLOT</name>
<evidence type="ECO:0000256" key="4">
    <source>
        <dbReference type="ARBA" id="ARBA00022448"/>
    </source>
</evidence>
<dbReference type="InterPro" id="IPR048279">
    <property type="entry name" value="MdtK-like"/>
</dbReference>
<feature type="transmembrane region" description="Helical" evidence="12">
    <location>
        <begin position="136"/>
        <end position="158"/>
    </location>
</feature>
<feature type="transmembrane region" description="Helical" evidence="12">
    <location>
        <begin position="401"/>
        <end position="425"/>
    </location>
</feature>
<accession>A0ABW8TN69</accession>
<evidence type="ECO:0000256" key="6">
    <source>
        <dbReference type="ARBA" id="ARBA00022475"/>
    </source>
</evidence>
<keyword evidence="5" id="KW-0050">Antiport</keyword>
<dbReference type="Proteomes" id="UP001623592">
    <property type="component" value="Unassembled WGS sequence"/>
</dbReference>
<evidence type="ECO:0000256" key="12">
    <source>
        <dbReference type="SAM" id="Phobius"/>
    </source>
</evidence>
<dbReference type="PANTHER" id="PTHR43298">
    <property type="entry name" value="MULTIDRUG RESISTANCE PROTEIN NORM-RELATED"/>
    <property type="match status" value="1"/>
</dbReference>
<keyword evidence="6" id="KW-1003">Cell membrane</keyword>
<dbReference type="RefSeq" id="WP_406789613.1">
    <property type="nucleotide sequence ID" value="NZ_JBJIAA010000023.1"/>
</dbReference>
<keyword evidence="10 12" id="KW-0472">Membrane</keyword>
<dbReference type="InterPro" id="IPR002528">
    <property type="entry name" value="MATE_fam"/>
</dbReference>
<feature type="transmembrane region" description="Helical" evidence="12">
    <location>
        <begin position="371"/>
        <end position="389"/>
    </location>
</feature>
<evidence type="ECO:0000256" key="1">
    <source>
        <dbReference type="ARBA" id="ARBA00003408"/>
    </source>
</evidence>
<reference evidence="13 14" key="1">
    <citation type="submission" date="2024-11" db="EMBL/GenBank/DDBJ databases">
        <authorList>
            <person name="Heng Y.C."/>
            <person name="Lim A.C.H."/>
            <person name="Lee J.K.Y."/>
            <person name="Kittelmann S."/>
        </authorList>
    </citation>
    <scope>NUCLEOTIDE SEQUENCE [LARGE SCALE GENOMIC DNA]</scope>
    <source>
        <strain evidence="13 14">WILCCON 0114</strain>
    </source>
</reference>
<keyword evidence="8 12" id="KW-1133">Transmembrane helix</keyword>
<comment type="function">
    <text evidence="1">Multidrug efflux pump.</text>
</comment>
<dbReference type="PIRSF" id="PIRSF006603">
    <property type="entry name" value="DinF"/>
    <property type="match status" value="1"/>
</dbReference>
<protein>
    <recommendedName>
        <fullName evidence="3">Probable multidrug resistance protein NorM</fullName>
    </recommendedName>
    <alternativeName>
        <fullName evidence="11">Multidrug-efflux transporter</fullName>
    </alternativeName>
</protein>
<dbReference type="NCBIfam" id="TIGR00797">
    <property type="entry name" value="matE"/>
    <property type="match status" value="1"/>
</dbReference>
<evidence type="ECO:0000256" key="9">
    <source>
        <dbReference type="ARBA" id="ARBA00023065"/>
    </source>
</evidence>
<dbReference type="Pfam" id="PF01554">
    <property type="entry name" value="MatE"/>
    <property type="match status" value="2"/>
</dbReference>
<evidence type="ECO:0000256" key="3">
    <source>
        <dbReference type="ARBA" id="ARBA00020268"/>
    </source>
</evidence>
<organism evidence="13 14">
    <name type="scientific">Clostridium neuense</name>
    <dbReference type="NCBI Taxonomy" id="1728934"/>
    <lineage>
        <taxon>Bacteria</taxon>
        <taxon>Bacillati</taxon>
        <taxon>Bacillota</taxon>
        <taxon>Clostridia</taxon>
        <taxon>Eubacteriales</taxon>
        <taxon>Clostridiaceae</taxon>
        <taxon>Clostridium</taxon>
    </lineage>
</organism>